<dbReference type="PANTHER" id="PTHR43280">
    <property type="entry name" value="ARAC-FAMILY TRANSCRIPTIONAL REGULATOR"/>
    <property type="match status" value="1"/>
</dbReference>
<keyword evidence="3" id="KW-0804">Transcription</keyword>
<evidence type="ECO:0000256" key="1">
    <source>
        <dbReference type="ARBA" id="ARBA00023015"/>
    </source>
</evidence>
<proteinExistence type="predicted"/>
<sequence length="188" mass="21847">MEVIFIKNMVCDRCKMVVKDQLENFSLQVGEVNLGEVEILSGDLDAVKTPLKMELRSLGFELLDEKDEVLNEQVKTALINFINEEKIIKEQNISDYLSEKLSLDYHKLSKLFSRSNQVTIEKYFIKLKVEKAKQLIQEDKLNFSEISYALGYSNLSHFSSQFKKEVGINLSEFKSRHVFNRKSLDKIL</sequence>
<evidence type="ECO:0000256" key="3">
    <source>
        <dbReference type="ARBA" id="ARBA00023163"/>
    </source>
</evidence>
<dbReference type="EMBL" id="CP094358">
    <property type="protein sequence ID" value="UOB18706.1"/>
    <property type="molecule type" value="Genomic_DNA"/>
</dbReference>
<evidence type="ECO:0000259" key="4">
    <source>
        <dbReference type="PROSITE" id="PS01124"/>
    </source>
</evidence>
<reference evidence="5" key="1">
    <citation type="submission" date="2022-03" db="EMBL/GenBank/DDBJ databases">
        <title>Description of Abyssus ytuae gen. nov., sp. nov., a novel member of the family Flavobacteriaceae isolated from the sediment of Mariana Trench.</title>
        <authorList>
            <person name="Zhang J."/>
            <person name="Xu X."/>
        </authorList>
    </citation>
    <scope>NUCLEOTIDE SEQUENCE</scope>
    <source>
        <strain evidence="5">MT3330</strain>
    </source>
</reference>
<dbReference type="KEGG" id="fbm:MQE35_05295"/>
<evidence type="ECO:0000313" key="5">
    <source>
        <dbReference type="EMBL" id="UOB18706.1"/>
    </source>
</evidence>
<dbReference type="RefSeq" id="WP_255845323.1">
    <property type="nucleotide sequence ID" value="NZ_CP094358.1"/>
</dbReference>
<evidence type="ECO:0000256" key="2">
    <source>
        <dbReference type="ARBA" id="ARBA00023125"/>
    </source>
</evidence>
<keyword evidence="1" id="KW-0805">Transcription regulation</keyword>
<dbReference type="PANTHER" id="PTHR43280:SF2">
    <property type="entry name" value="HTH-TYPE TRANSCRIPTIONAL REGULATOR EXSA"/>
    <property type="match status" value="1"/>
</dbReference>
<gene>
    <name evidence="5" type="ORF">MQE35_05295</name>
</gene>
<keyword evidence="6" id="KW-1185">Reference proteome</keyword>
<dbReference type="PROSITE" id="PS01124">
    <property type="entry name" value="HTH_ARAC_FAMILY_2"/>
    <property type="match status" value="1"/>
</dbReference>
<evidence type="ECO:0000313" key="6">
    <source>
        <dbReference type="Proteomes" id="UP000831290"/>
    </source>
</evidence>
<keyword evidence="2" id="KW-0238">DNA-binding</keyword>
<protein>
    <submittedName>
        <fullName evidence="5">AraC family transcriptional regulator</fullName>
    </submittedName>
</protein>
<accession>A0A9E6ZXJ1</accession>
<dbReference type="InterPro" id="IPR018060">
    <property type="entry name" value="HTH_AraC"/>
</dbReference>
<name>A0A9E6ZXJ1_9FLAO</name>
<dbReference type="Proteomes" id="UP000831290">
    <property type="component" value="Chromosome"/>
</dbReference>
<feature type="domain" description="HTH araC/xylS-type" evidence="4">
    <location>
        <begin position="97"/>
        <end position="176"/>
    </location>
</feature>
<dbReference type="PROSITE" id="PS00041">
    <property type="entry name" value="HTH_ARAC_FAMILY_1"/>
    <property type="match status" value="1"/>
</dbReference>
<dbReference type="GO" id="GO:0003700">
    <property type="term" value="F:DNA-binding transcription factor activity"/>
    <property type="evidence" value="ECO:0007669"/>
    <property type="project" value="InterPro"/>
</dbReference>
<dbReference type="InterPro" id="IPR009057">
    <property type="entry name" value="Homeodomain-like_sf"/>
</dbReference>
<dbReference type="SUPFAM" id="SSF46689">
    <property type="entry name" value="Homeodomain-like"/>
    <property type="match status" value="1"/>
</dbReference>
<dbReference type="Gene3D" id="1.10.10.60">
    <property type="entry name" value="Homeodomain-like"/>
    <property type="match status" value="1"/>
</dbReference>
<dbReference type="GO" id="GO:0043565">
    <property type="term" value="F:sequence-specific DNA binding"/>
    <property type="evidence" value="ECO:0007669"/>
    <property type="project" value="InterPro"/>
</dbReference>
<dbReference type="Pfam" id="PF12833">
    <property type="entry name" value="HTH_18"/>
    <property type="match status" value="1"/>
</dbReference>
<dbReference type="AlphaFoldDB" id="A0A9E6ZXJ1"/>
<organism evidence="5 6">
    <name type="scientific">Abyssalbus ytuae</name>
    <dbReference type="NCBI Taxonomy" id="2926907"/>
    <lineage>
        <taxon>Bacteria</taxon>
        <taxon>Pseudomonadati</taxon>
        <taxon>Bacteroidota</taxon>
        <taxon>Flavobacteriia</taxon>
        <taxon>Flavobacteriales</taxon>
        <taxon>Flavobacteriaceae</taxon>
        <taxon>Abyssalbus</taxon>
    </lineage>
</organism>
<dbReference type="InterPro" id="IPR018062">
    <property type="entry name" value="HTH_AraC-typ_CS"/>
</dbReference>
<dbReference type="SMART" id="SM00342">
    <property type="entry name" value="HTH_ARAC"/>
    <property type="match status" value="1"/>
</dbReference>